<dbReference type="RefSeq" id="WP_185886230.1">
    <property type="nucleotide sequence ID" value="NZ_CP060054.1"/>
</dbReference>
<proteinExistence type="predicted"/>
<keyword evidence="2" id="KW-0614">Plasmid</keyword>
<accession>A0A7G6W1D8</accession>
<geneLocation type="plasmid" evidence="2 3">
    <name>plas2</name>
</geneLocation>
<evidence type="ECO:0000313" key="3">
    <source>
        <dbReference type="Proteomes" id="UP000515297"/>
    </source>
</evidence>
<dbReference type="EMBL" id="CP060054">
    <property type="protein sequence ID" value="QNE07803.1"/>
    <property type="molecule type" value="Genomic_DNA"/>
</dbReference>
<gene>
    <name evidence="2" type="ORF">H4O24_19880</name>
</gene>
<sequence>MSRHSYTGRDGIPRVDIGWDRPLGTYFVQVFHVENGEEVAFLWEGAEHGQITEAAAAVKIAAQYAELPPSLTATLEIDRLRTSAQTDGPAQAAAKRRRFYDPGDGSNGR</sequence>
<feature type="region of interest" description="Disordered" evidence="1">
    <location>
        <begin position="82"/>
        <end position="109"/>
    </location>
</feature>
<protein>
    <submittedName>
        <fullName evidence="2">Uncharacterized protein</fullName>
    </submittedName>
</protein>
<name>A0A7G6W1D8_9SPHN</name>
<dbReference type="AlphaFoldDB" id="A0A7G6W1D8"/>
<organism evidence="2 3">
    <name type="scientific">Croceicoccus marinus</name>
    <dbReference type="NCBI Taxonomy" id="450378"/>
    <lineage>
        <taxon>Bacteria</taxon>
        <taxon>Pseudomonadati</taxon>
        <taxon>Pseudomonadota</taxon>
        <taxon>Alphaproteobacteria</taxon>
        <taxon>Sphingomonadales</taxon>
        <taxon>Erythrobacteraceae</taxon>
        <taxon>Croceicoccus</taxon>
    </lineage>
</organism>
<dbReference type="Proteomes" id="UP000515297">
    <property type="component" value="Plasmid plas2"/>
</dbReference>
<evidence type="ECO:0000256" key="1">
    <source>
        <dbReference type="SAM" id="MobiDB-lite"/>
    </source>
</evidence>
<reference evidence="2 3" key="1">
    <citation type="submission" date="2020-08" db="EMBL/GenBank/DDBJ databases">
        <authorList>
            <person name="Liu G."/>
            <person name="Sun C."/>
        </authorList>
    </citation>
    <scope>NUCLEOTIDE SEQUENCE [LARGE SCALE GENOMIC DNA]</scope>
    <source>
        <strain evidence="2 3">OT19</strain>
        <plasmid evidence="2 3">plas2</plasmid>
    </source>
</reference>
<evidence type="ECO:0000313" key="2">
    <source>
        <dbReference type="EMBL" id="QNE07803.1"/>
    </source>
</evidence>